<protein>
    <submittedName>
        <fullName evidence="2">Uncharacterized protein</fullName>
    </submittedName>
</protein>
<gene>
    <name evidence="2" type="ORF">F7R91_41695</name>
</gene>
<dbReference type="Proteomes" id="UP000442707">
    <property type="component" value="Unassembled WGS sequence"/>
</dbReference>
<feature type="region of interest" description="Disordered" evidence="1">
    <location>
        <begin position="1"/>
        <end position="61"/>
    </location>
</feature>
<keyword evidence="3" id="KW-1185">Reference proteome</keyword>
<accession>A0A643JPK0</accession>
<proteinExistence type="predicted"/>
<evidence type="ECO:0000313" key="2">
    <source>
        <dbReference type="EMBL" id="KAB1138831.1"/>
    </source>
</evidence>
<dbReference type="RefSeq" id="WP_150959081.1">
    <property type="nucleotide sequence ID" value="NZ_VZRB01000092.1"/>
</dbReference>
<sequence>MDDQHSNPASAMLRRKLFEGLGRAERAGPEGTSDEGRMRDIMTAVSPAHADLIPHRNDRRP</sequence>
<organism evidence="2 3">
    <name type="scientific">Streptomyces luteolifulvus</name>
    <dbReference type="NCBI Taxonomy" id="2615112"/>
    <lineage>
        <taxon>Bacteria</taxon>
        <taxon>Bacillati</taxon>
        <taxon>Actinomycetota</taxon>
        <taxon>Actinomycetes</taxon>
        <taxon>Kitasatosporales</taxon>
        <taxon>Streptomycetaceae</taxon>
        <taxon>Streptomyces</taxon>
    </lineage>
</organism>
<evidence type="ECO:0000313" key="3">
    <source>
        <dbReference type="Proteomes" id="UP000442707"/>
    </source>
</evidence>
<evidence type="ECO:0000256" key="1">
    <source>
        <dbReference type="SAM" id="MobiDB-lite"/>
    </source>
</evidence>
<feature type="compositionally biased region" description="Basic and acidic residues" evidence="1">
    <location>
        <begin position="16"/>
        <end position="40"/>
    </location>
</feature>
<feature type="compositionally biased region" description="Basic and acidic residues" evidence="1">
    <location>
        <begin position="52"/>
        <end position="61"/>
    </location>
</feature>
<name>A0A643JPK0_9ACTN</name>
<comment type="caution">
    <text evidence="2">The sequence shown here is derived from an EMBL/GenBank/DDBJ whole genome shotgun (WGS) entry which is preliminary data.</text>
</comment>
<dbReference type="EMBL" id="VZRB01000092">
    <property type="protein sequence ID" value="KAB1138831.1"/>
    <property type="molecule type" value="Genomic_DNA"/>
</dbReference>
<dbReference type="AlphaFoldDB" id="A0A643JPK0"/>
<reference evidence="2 3" key="1">
    <citation type="submission" date="2019-09" db="EMBL/GenBank/DDBJ databases">
        <title>Screening of Novel Bioactive Compounds from Soil-Associated.</title>
        <authorList>
            <person name="Zhao S."/>
        </authorList>
    </citation>
    <scope>NUCLEOTIDE SEQUENCE [LARGE SCALE GENOMIC DNA]</scope>
    <source>
        <strain evidence="2 3">HIT-DPA4</strain>
    </source>
</reference>